<evidence type="ECO:0000256" key="4">
    <source>
        <dbReference type="ARBA" id="ARBA00023163"/>
    </source>
</evidence>
<feature type="domain" description="HTH lysR-type" evidence="5">
    <location>
        <begin position="4"/>
        <end position="61"/>
    </location>
</feature>
<dbReference type="InterPro" id="IPR000847">
    <property type="entry name" value="LysR_HTH_N"/>
</dbReference>
<dbReference type="InterPro" id="IPR005119">
    <property type="entry name" value="LysR_subst-bd"/>
</dbReference>
<dbReference type="GO" id="GO:0043565">
    <property type="term" value="F:sequence-specific DNA binding"/>
    <property type="evidence" value="ECO:0007669"/>
    <property type="project" value="TreeGrafter"/>
</dbReference>
<protein>
    <submittedName>
        <fullName evidence="6">LysR family transcriptional regulator</fullName>
    </submittedName>
</protein>
<dbReference type="PRINTS" id="PR00039">
    <property type="entry name" value="HTHLYSR"/>
</dbReference>
<reference evidence="6" key="2">
    <citation type="submission" date="2020-09" db="EMBL/GenBank/DDBJ databases">
        <authorList>
            <person name="Sun Q."/>
            <person name="Kim S."/>
        </authorList>
    </citation>
    <scope>NUCLEOTIDE SEQUENCE</scope>
    <source>
        <strain evidence="6">KCTC 42651</strain>
    </source>
</reference>
<dbReference type="Pfam" id="PF00126">
    <property type="entry name" value="HTH_1"/>
    <property type="match status" value="1"/>
</dbReference>
<name>A0A919CSF9_9PROT</name>
<keyword evidence="3" id="KW-0238">DNA-binding</keyword>
<organism evidence="6 7">
    <name type="scientific">Thalassobaculum fulvum</name>
    <dbReference type="NCBI Taxonomy" id="1633335"/>
    <lineage>
        <taxon>Bacteria</taxon>
        <taxon>Pseudomonadati</taxon>
        <taxon>Pseudomonadota</taxon>
        <taxon>Alphaproteobacteria</taxon>
        <taxon>Rhodospirillales</taxon>
        <taxon>Thalassobaculaceae</taxon>
        <taxon>Thalassobaculum</taxon>
    </lineage>
</organism>
<dbReference type="PANTHER" id="PTHR30537">
    <property type="entry name" value="HTH-TYPE TRANSCRIPTIONAL REGULATOR"/>
    <property type="match status" value="1"/>
</dbReference>
<dbReference type="EMBL" id="BMZS01000016">
    <property type="protein sequence ID" value="GHD63268.1"/>
    <property type="molecule type" value="Genomic_DNA"/>
</dbReference>
<dbReference type="GO" id="GO:0006351">
    <property type="term" value="P:DNA-templated transcription"/>
    <property type="evidence" value="ECO:0007669"/>
    <property type="project" value="TreeGrafter"/>
</dbReference>
<dbReference type="RefSeq" id="WP_189995507.1">
    <property type="nucleotide sequence ID" value="NZ_BMZS01000016.1"/>
</dbReference>
<dbReference type="GO" id="GO:0003700">
    <property type="term" value="F:DNA-binding transcription factor activity"/>
    <property type="evidence" value="ECO:0007669"/>
    <property type="project" value="InterPro"/>
</dbReference>
<dbReference type="NCBIfam" id="NF008352">
    <property type="entry name" value="PRK11139.1"/>
    <property type="match status" value="1"/>
</dbReference>
<dbReference type="CDD" id="cd08432">
    <property type="entry name" value="PBP2_GcdR_TrpI_HvrB_AmpR_like"/>
    <property type="match status" value="1"/>
</dbReference>
<dbReference type="Gene3D" id="3.40.190.10">
    <property type="entry name" value="Periplasmic binding protein-like II"/>
    <property type="match status" value="2"/>
</dbReference>
<dbReference type="SUPFAM" id="SSF46785">
    <property type="entry name" value="Winged helix' DNA-binding domain"/>
    <property type="match status" value="1"/>
</dbReference>
<sequence>MRLPSLNALRAFEAVARLGSLTRAAAELHVTPSAVRHQIRALEEDLGRTLLRRSGNALVPTEAANGALGHLRRAFDALADANRSLRSPARAPVLRVSAVPSFISAWLIPRLDAFHARHPEVTVQVDTNPQLTDFAREGVDLAVRYGLGGYPGLFECRLFSERYFPVCAPRLLDGPEPLAEPADLARHTLLHDAVRPRVGWPVWRDWLDAAGVLERVDPDSGTHYTMSMFAYQAAVAGQGVALGTTVLAMDLLAAGYLVKPFELELPTAYGYHIVCPPERRERGHVAAFIDWLLEAAGAACTGMEE</sequence>
<comment type="similarity">
    <text evidence="1">Belongs to the LysR transcriptional regulatory family.</text>
</comment>
<evidence type="ECO:0000256" key="3">
    <source>
        <dbReference type="ARBA" id="ARBA00023125"/>
    </source>
</evidence>
<keyword evidence="4" id="KW-0804">Transcription</keyword>
<evidence type="ECO:0000313" key="6">
    <source>
        <dbReference type="EMBL" id="GHD63268.1"/>
    </source>
</evidence>
<dbReference type="Proteomes" id="UP000630353">
    <property type="component" value="Unassembled WGS sequence"/>
</dbReference>
<dbReference type="PROSITE" id="PS50931">
    <property type="entry name" value="HTH_LYSR"/>
    <property type="match status" value="1"/>
</dbReference>
<comment type="caution">
    <text evidence="6">The sequence shown here is derived from an EMBL/GenBank/DDBJ whole genome shotgun (WGS) entry which is preliminary data.</text>
</comment>
<evidence type="ECO:0000256" key="2">
    <source>
        <dbReference type="ARBA" id="ARBA00023015"/>
    </source>
</evidence>
<evidence type="ECO:0000259" key="5">
    <source>
        <dbReference type="PROSITE" id="PS50931"/>
    </source>
</evidence>
<proteinExistence type="inferred from homology"/>
<dbReference type="FunFam" id="3.40.190.10:FF:000017">
    <property type="entry name" value="Glycine cleavage system transcriptional activator"/>
    <property type="match status" value="1"/>
</dbReference>
<dbReference type="PANTHER" id="PTHR30537:SF79">
    <property type="entry name" value="TRANSCRIPTIONAL REGULATOR-RELATED"/>
    <property type="match status" value="1"/>
</dbReference>
<evidence type="ECO:0000313" key="7">
    <source>
        <dbReference type="Proteomes" id="UP000630353"/>
    </source>
</evidence>
<keyword evidence="2" id="KW-0805">Transcription regulation</keyword>
<evidence type="ECO:0000256" key="1">
    <source>
        <dbReference type="ARBA" id="ARBA00009437"/>
    </source>
</evidence>
<dbReference type="Gene3D" id="1.10.10.10">
    <property type="entry name" value="Winged helix-like DNA-binding domain superfamily/Winged helix DNA-binding domain"/>
    <property type="match status" value="1"/>
</dbReference>
<keyword evidence="7" id="KW-1185">Reference proteome</keyword>
<dbReference type="InterPro" id="IPR058163">
    <property type="entry name" value="LysR-type_TF_proteobact-type"/>
</dbReference>
<dbReference type="AlphaFoldDB" id="A0A919CSF9"/>
<dbReference type="Pfam" id="PF03466">
    <property type="entry name" value="LysR_substrate"/>
    <property type="match status" value="1"/>
</dbReference>
<reference evidence="6" key="1">
    <citation type="journal article" date="2014" name="Int. J. Syst. Evol. Microbiol.">
        <title>Complete genome sequence of Corynebacterium casei LMG S-19264T (=DSM 44701T), isolated from a smear-ripened cheese.</title>
        <authorList>
            <consortium name="US DOE Joint Genome Institute (JGI-PGF)"/>
            <person name="Walter F."/>
            <person name="Albersmeier A."/>
            <person name="Kalinowski J."/>
            <person name="Ruckert C."/>
        </authorList>
    </citation>
    <scope>NUCLEOTIDE SEQUENCE</scope>
    <source>
        <strain evidence="6">KCTC 42651</strain>
    </source>
</reference>
<dbReference type="InterPro" id="IPR036388">
    <property type="entry name" value="WH-like_DNA-bd_sf"/>
</dbReference>
<accession>A0A919CSF9</accession>
<dbReference type="SUPFAM" id="SSF53850">
    <property type="entry name" value="Periplasmic binding protein-like II"/>
    <property type="match status" value="1"/>
</dbReference>
<dbReference type="InterPro" id="IPR036390">
    <property type="entry name" value="WH_DNA-bd_sf"/>
</dbReference>
<gene>
    <name evidence="6" type="ORF">GCM10017083_53270</name>
</gene>